<name>A0A3Q3J9E0_MONAL</name>
<dbReference type="InterPro" id="IPR026193">
    <property type="entry name" value="NDUFV3"/>
</dbReference>
<keyword evidence="3" id="KW-1185">Reference proteome</keyword>
<dbReference type="PANTHER" id="PTHR17117">
    <property type="entry name" value="NADH-UBIQUINONE OXIDOREDUCTASE"/>
    <property type="match status" value="1"/>
</dbReference>
<accession>A0A3Q3J9E0</accession>
<sequence>MATYLQRIGRLGSLKCLQLESWGVLRSHSVASFCTQAEKSKKTRATGQTEGPDDRATLLAYKTAVAFPVRLSQPGAFPTQSLGVVDPVQSPTATAEMVVAAVPAPPVTAASEPTVAMEAEAPVVSSDPALDTDVAQIIADTPPPVVDTTTAEPLVSAISKTSTPDDTPFAANGSISSSSSDSDSDSDSDSEDEKSELKKESKKSLPEASEFTAREAPEVQEVTPDKEDTNEDKKEVPPEPSQIPNMPVNPAAEAAQEAAPAAVVATTEAAQATVEAASVSSEDLVDSALKICTATEDTPEVTVTSTEVSADTAVKFPPEAYVEATQPASADAPAEAASAVTVDATEAAPTEVAAETTADVSTPVESAKVLVDCAPVIAEATGEELQMKAPSELSEEAAAVARPEPEEPFDNSTYKNYQHHSYTPFTFVDLDVEMAKFRLPQPSSGRPSPRY</sequence>
<feature type="compositionally biased region" description="Basic and acidic residues" evidence="1">
    <location>
        <begin position="212"/>
        <end position="237"/>
    </location>
</feature>
<dbReference type="Proteomes" id="UP000261600">
    <property type="component" value="Unplaced"/>
</dbReference>
<evidence type="ECO:0000256" key="1">
    <source>
        <dbReference type="SAM" id="MobiDB-lite"/>
    </source>
</evidence>
<evidence type="ECO:0000313" key="3">
    <source>
        <dbReference type="Proteomes" id="UP000261600"/>
    </source>
</evidence>
<protein>
    <submittedName>
        <fullName evidence="2">Uncharacterized protein</fullName>
    </submittedName>
</protein>
<dbReference type="GO" id="GO:0005739">
    <property type="term" value="C:mitochondrion"/>
    <property type="evidence" value="ECO:0007669"/>
    <property type="project" value="InterPro"/>
</dbReference>
<dbReference type="RefSeq" id="XP_020462228.1">
    <property type="nucleotide sequence ID" value="XM_020606572.1"/>
</dbReference>
<dbReference type="GO" id="GO:0042775">
    <property type="term" value="P:mitochondrial ATP synthesis coupled electron transport"/>
    <property type="evidence" value="ECO:0007669"/>
    <property type="project" value="TreeGrafter"/>
</dbReference>
<feature type="compositionally biased region" description="Acidic residues" evidence="1">
    <location>
        <begin position="182"/>
        <end position="194"/>
    </location>
</feature>
<dbReference type="Ensembl" id="ENSMALT00000013721.1">
    <property type="protein sequence ID" value="ENSMALP00000013430.1"/>
    <property type="gene ID" value="ENSMALG00000009509.1"/>
</dbReference>
<dbReference type="AlphaFoldDB" id="A0A3Q3J9E0"/>
<dbReference type="CTD" id="4731"/>
<reference evidence="2" key="2">
    <citation type="submission" date="2025-09" db="UniProtKB">
        <authorList>
            <consortium name="Ensembl"/>
        </authorList>
    </citation>
    <scope>IDENTIFICATION</scope>
</reference>
<dbReference type="Pfam" id="PF15880">
    <property type="entry name" value="NDUFV3"/>
    <property type="match status" value="1"/>
</dbReference>
<dbReference type="PANTHER" id="PTHR17117:SF3">
    <property type="entry name" value="NADH DEHYDROGENASE [UBIQUINONE] FLAVOPROTEIN 3, MITOCHONDRIAL"/>
    <property type="match status" value="1"/>
</dbReference>
<dbReference type="STRING" id="43700.ENSMALP00000013430"/>
<feature type="region of interest" description="Disordered" evidence="1">
    <location>
        <begin position="158"/>
        <end position="255"/>
    </location>
</feature>
<feature type="compositionally biased region" description="Basic and acidic residues" evidence="1">
    <location>
        <begin position="195"/>
        <end position="205"/>
    </location>
</feature>
<evidence type="ECO:0000313" key="2">
    <source>
        <dbReference type="Ensembl" id="ENSMALP00000013430.1"/>
    </source>
</evidence>
<proteinExistence type="predicted"/>
<dbReference type="GO" id="GO:0045271">
    <property type="term" value="C:respiratory chain complex I"/>
    <property type="evidence" value="ECO:0007669"/>
    <property type="project" value="InterPro"/>
</dbReference>
<organism evidence="2 3">
    <name type="scientific">Monopterus albus</name>
    <name type="common">Swamp eel</name>
    <dbReference type="NCBI Taxonomy" id="43700"/>
    <lineage>
        <taxon>Eukaryota</taxon>
        <taxon>Metazoa</taxon>
        <taxon>Chordata</taxon>
        <taxon>Craniata</taxon>
        <taxon>Vertebrata</taxon>
        <taxon>Euteleostomi</taxon>
        <taxon>Actinopterygii</taxon>
        <taxon>Neopterygii</taxon>
        <taxon>Teleostei</taxon>
        <taxon>Neoteleostei</taxon>
        <taxon>Acanthomorphata</taxon>
        <taxon>Anabantaria</taxon>
        <taxon>Synbranchiformes</taxon>
        <taxon>Synbranchidae</taxon>
        <taxon>Monopterus</taxon>
    </lineage>
</organism>
<dbReference type="GeneID" id="109963761"/>
<reference evidence="2" key="1">
    <citation type="submission" date="2025-08" db="UniProtKB">
        <authorList>
            <consortium name="Ensembl"/>
        </authorList>
    </citation>
    <scope>IDENTIFICATION</scope>
</reference>